<dbReference type="InterPro" id="IPR006311">
    <property type="entry name" value="TAT_signal"/>
</dbReference>
<feature type="region of interest" description="Disordered" evidence="1">
    <location>
        <begin position="242"/>
        <end position="261"/>
    </location>
</feature>
<reference evidence="3 4" key="1">
    <citation type="submission" date="2019-02" db="EMBL/GenBank/DDBJ databases">
        <title>Deep-cultivation of Planctomycetes and their phenomic and genomic characterization uncovers novel biology.</title>
        <authorList>
            <person name="Wiegand S."/>
            <person name="Jogler M."/>
            <person name="Boedeker C."/>
            <person name="Pinto D."/>
            <person name="Vollmers J."/>
            <person name="Rivas-Marin E."/>
            <person name="Kohn T."/>
            <person name="Peeters S.H."/>
            <person name="Heuer A."/>
            <person name="Rast P."/>
            <person name="Oberbeckmann S."/>
            <person name="Bunk B."/>
            <person name="Jeske O."/>
            <person name="Meyerdierks A."/>
            <person name="Storesund J.E."/>
            <person name="Kallscheuer N."/>
            <person name="Luecker S."/>
            <person name="Lage O.M."/>
            <person name="Pohl T."/>
            <person name="Merkel B.J."/>
            <person name="Hornburger P."/>
            <person name="Mueller R.-W."/>
            <person name="Bruemmer F."/>
            <person name="Labrenz M."/>
            <person name="Spormann A.M."/>
            <person name="Op Den Camp H."/>
            <person name="Overmann J."/>
            <person name="Amann R."/>
            <person name="Jetten M.S.M."/>
            <person name="Mascher T."/>
            <person name="Medema M.H."/>
            <person name="Devos D.P."/>
            <person name="Kaster A.-K."/>
            <person name="Ovreas L."/>
            <person name="Rohde M."/>
            <person name="Galperin M.Y."/>
            <person name="Jogler C."/>
        </authorList>
    </citation>
    <scope>NUCLEOTIDE SEQUENCE [LARGE SCALE GENOMIC DNA]</scope>
    <source>
        <strain evidence="3 4">Pla144</strain>
    </source>
</reference>
<keyword evidence="4" id="KW-1185">Reference proteome</keyword>
<dbReference type="SUPFAM" id="SSF55347">
    <property type="entry name" value="Glyceraldehyde-3-phosphate dehydrogenase-like, C-terminal domain"/>
    <property type="match status" value="1"/>
</dbReference>
<keyword evidence="3" id="KW-0560">Oxidoreductase</keyword>
<dbReference type="GO" id="GO:0000166">
    <property type="term" value="F:nucleotide binding"/>
    <property type="evidence" value="ECO:0007669"/>
    <property type="project" value="InterPro"/>
</dbReference>
<dbReference type="Proteomes" id="UP000318437">
    <property type="component" value="Unassembled WGS sequence"/>
</dbReference>
<evidence type="ECO:0000313" key="4">
    <source>
        <dbReference type="Proteomes" id="UP000318437"/>
    </source>
</evidence>
<dbReference type="EC" id="1.1.99.28" evidence="3"/>
<protein>
    <submittedName>
        <fullName evidence="3">Glucose--fructose oxidoreductase</fullName>
        <ecNumber evidence="3">1.1.99.28</ecNumber>
    </submittedName>
</protein>
<dbReference type="PANTHER" id="PTHR43818:SF12">
    <property type="entry name" value="NADH-DEPENDENT DEHYDROGENASE-RELATED"/>
    <property type="match status" value="1"/>
</dbReference>
<dbReference type="InterPro" id="IPR050463">
    <property type="entry name" value="Gfo/Idh/MocA_oxidrdct_glycsds"/>
</dbReference>
<dbReference type="NCBIfam" id="TIGR01409">
    <property type="entry name" value="TAT_signal_seq"/>
    <property type="match status" value="1"/>
</dbReference>
<name>A0A5C6C7E0_9BACT</name>
<dbReference type="InterPro" id="IPR036291">
    <property type="entry name" value="NAD(P)-bd_dom_sf"/>
</dbReference>
<evidence type="ECO:0000256" key="1">
    <source>
        <dbReference type="SAM" id="MobiDB-lite"/>
    </source>
</evidence>
<dbReference type="Gene3D" id="3.40.50.720">
    <property type="entry name" value="NAD(P)-binding Rossmann-like Domain"/>
    <property type="match status" value="1"/>
</dbReference>
<dbReference type="EMBL" id="SJPS01000017">
    <property type="protein sequence ID" value="TWU20078.1"/>
    <property type="molecule type" value="Genomic_DNA"/>
</dbReference>
<dbReference type="PROSITE" id="PS51318">
    <property type="entry name" value="TAT"/>
    <property type="match status" value="1"/>
</dbReference>
<dbReference type="Gene3D" id="3.30.360.10">
    <property type="entry name" value="Dihydrodipicolinate Reductase, domain 2"/>
    <property type="match status" value="1"/>
</dbReference>
<accession>A0A5C6C7E0</accession>
<organism evidence="3 4">
    <name type="scientific">Bythopirellula polymerisocia</name>
    <dbReference type="NCBI Taxonomy" id="2528003"/>
    <lineage>
        <taxon>Bacteria</taxon>
        <taxon>Pseudomonadati</taxon>
        <taxon>Planctomycetota</taxon>
        <taxon>Planctomycetia</taxon>
        <taxon>Pirellulales</taxon>
        <taxon>Lacipirellulaceae</taxon>
        <taxon>Bythopirellula</taxon>
    </lineage>
</organism>
<feature type="domain" description="Gfo/Idh/MocA-like oxidoreductase N-terminal" evidence="2">
    <location>
        <begin position="57"/>
        <end position="205"/>
    </location>
</feature>
<dbReference type="OrthoDB" id="9792935at2"/>
<gene>
    <name evidence="3" type="primary">gfo_6</name>
    <name evidence="3" type="ORF">Pla144_50310</name>
</gene>
<dbReference type="SUPFAM" id="SSF51735">
    <property type="entry name" value="NAD(P)-binding Rossmann-fold domains"/>
    <property type="match status" value="1"/>
</dbReference>
<evidence type="ECO:0000313" key="3">
    <source>
        <dbReference type="EMBL" id="TWU20078.1"/>
    </source>
</evidence>
<proteinExistence type="predicted"/>
<dbReference type="InterPro" id="IPR000683">
    <property type="entry name" value="Gfo/Idh/MocA-like_OxRdtase_N"/>
</dbReference>
<sequence length="601" mass="66343">MNLTPEEKAIGKQNFQEAVGTSRRDFLKGTVLGGVAGGATIGALYFNYGAIKNDRLRVGIIGTGDEGGVLISSLNPDYIDVVAIADIRPYSFHRAFHGDLNSDGTKAARKGLMDVYGWKTEEEARENVKVYGEKEGETYEELLKDPNVEAVIIALPLWLHDVAAIKAMRAKKHVLTEKLMAHSVGQCKEMGRVADATGMLLATGHQRHYSILYDNAVDQISSGLIGELHSIRAQWNRDNLPGRDSWSPDLPSAKFVDQSGEPLTPEEFSALEKAASKAGGPEAVAALRDEFHMLREYHAWLKKRDQSKGADAEKWAEKVAQKRNQIMDYRTDAAAFGYEDKTLPNGYKRSPMEELIRWRLWDRTGGGLMAELGSHQLDASSIFISSQREGHQKVMPLSVSGMGHRSLFPLDRDVDDHVYTMFEYPGLGYYENGKDGEVADPNKKIVVTYSSINGNGYGGYGEVVLGTEGTLILDREKDAYLFKKSDTQTKIEVTAGSGGPAMDTYETGGGGAALAEVAAPENISRGYQEEIEHWAWCIRNPDPANQPKCTPKVAMADAIIALTSNIAMRENRRIEFKPEWFDIESDETPEGKTPRKTSELV</sequence>
<comment type="caution">
    <text evidence="3">The sequence shown here is derived from an EMBL/GenBank/DDBJ whole genome shotgun (WGS) entry which is preliminary data.</text>
</comment>
<dbReference type="InterPro" id="IPR019546">
    <property type="entry name" value="TAT_signal_bac_arc"/>
</dbReference>
<dbReference type="Pfam" id="PF01408">
    <property type="entry name" value="GFO_IDH_MocA"/>
    <property type="match status" value="1"/>
</dbReference>
<dbReference type="PANTHER" id="PTHR43818">
    <property type="entry name" value="BCDNA.GH03377"/>
    <property type="match status" value="1"/>
</dbReference>
<dbReference type="GO" id="GO:0047061">
    <property type="term" value="F:glucose-fructose oxidoreductase activity"/>
    <property type="evidence" value="ECO:0007669"/>
    <property type="project" value="UniProtKB-EC"/>
</dbReference>
<dbReference type="RefSeq" id="WP_146453227.1">
    <property type="nucleotide sequence ID" value="NZ_SJPS01000017.1"/>
</dbReference>
<evidence type="ECO:0000259" key="2">
    <source>
        <dbReference type="Pfam" id="PF01408"/>
    </source>
</evidence>
<dbReference type="AlphaFoldDB" id="A0A5C6C7E0"/>